<organism evidence="4 5">
    <name type="scientific">Leucobacter muris</name>
    <dbReference type="NCBI Taxonomy" id="1935379"/>
    <lineage>
        <taxon>Bacteria</taxon>
        <taxon>Bacillati</taxon>
        <taxon>Actinomycetota</taxon>
        <taxon>Actinomycetes</taxon>
        <taxon>Micrococcales</taxon>
        <taxon>Microbacteriaceae</taxon>
        <taxon>Leucobacter</taxon>
    </lineage>
</organism>
<gene>
    <name evidence="4" type="ORF">Leucomu_10180</name>
</gene>
<evidence type="ECO:0000256" key="2">
    <source>
        <dbReference type="ARBA" id="ARBA00022801"/>
    </source>
</evidence>
<evidence type="ECO:0000256" key="1">
    <source>
        <dbReference type="ARBA" id="ARBA00022723"/>
    </source>
</evidence>
<dbReference type="InterPro" id="IPR032466">
    <property type="entry name" value="Metal_Hydrolase"/>
</dbReference>
<evidence type="ECO:0000313" key="5">
    <source>
        <dbReference type="Proteomes" id="UP000285768"/>
    </source>
</evidence>
<comment type="similarity">
    <text evidence="3">Belongs to the metallo-dependent hydrolases superfamily. Phosphotriesterase family.</text>
</comment>
<keyword evidence="5" id="KW-1185">Reference proteome</keyword>
<evidence type="ECO:0000256" key="3">
    <source>
        <dbReference type="PROSITE-ProRule" id="PRU00679"/>
    </source>
</evidence>
<sequence length="380" mass="40079">MRDRIAPPASALDGLEIPNLEGLVQTVLGPVRPETLGPTLMHEHIFLDIRRPAHTPNPRPGEWDAAARDPLTLDTLAAVRRGRPNADNDVLGDFDTALDEVGDFVRQGGGTMVEVTPNGVGRDARALARLSRASGLDIVMGCGWYQKDLLPSGFAERSIEELAAEIVRDIVVGAAGGTDGAVCGAGGAGIRSGIIGEVGAEGDPVDPQEMRSVRAAGRASAITGAPITLHMGGFGEAKLRVLDALEEEGADPRSVVFGHAGSIADDMPLARRLLARGATVEADFLGTTGSPWGTLFPFTDRSVARGFAELVADGWGSQLVLGGDVCQRVQLRRYGGHGYGYVVDHFLPVLAEFGVTPEALDRMIVENPARVLAFRAPRMS</sequence>
<dbReference type="Gene3D" id="3.20.20.140">
    <property type="entry name" value="Metal-dependent hydrolases"/>
    <property type="match status" value="1"/>
</dbReference>
<dbReference type="EMBL" id="CP035037">
    <property type="protein sequence ID" value="QAB18235.1"/>
    <property type="molecule type" value="Genomic_DNA"/>
</dbReference>
<dbReference type="Proteomes" id="UP000285768">
    <property type="component" value="Chromosome"/>
</dbReference>
<evidence type="ECO:0000313" key="4">
    <source>
        <dbReference type="EMBL" id="QAB18235.1"/>
    </source>
</evidence>
<proteinExistence type="inferred from homology"/>
<accession>A0ABX5QGS5</accession>
<keyword evidence="2" id="KW-0378">Hydrolase</keyword>
<dbReference type="InterPro" id="IPR001559">
    <property type="entry name" value="Phosphotriesterase"/>
</dbReference>
<reference evidence="4 5" key="1">
    <citation type="submission" date="2019-01" db="EMBL/GenBank/DDBJ databases">
        <title>Leucobacter muris sp. nov. isolated from the nose of a laboratory mouse.</title>
        <authorList>
            <person name="Benga L."/>
            <person name="Sproeer C."/>
            <person name="Schumann P."/>
            <person name="Verbarg S."/>
            <person name="Bunk B."/>
            <person name="Engelhardt E."/>
            <person name="Benten P.M."/>
            <person name="Sager M."/>
        </authorList>
    </citation>
    <scope>NUCLEOTIDE SEQUENCE [LARGE SCALE GENOMIC DNA]</scope>
    <source>
        <strain evidence="4 5">DSM 101948</strain>
    </source>
</reference>
<dbReference type="PROSITE" id="PS51347">
    <property type="entry name" value="PHOSPHOTRIESTERASE_2"/>
    <property type="match status" value="1"/>
</dbReference>
<dbReference type="InterPro" id="IPR017947">
    <property type="entry name" value="AryldialkylPase_Zn-BS"/>
</dbReference>
<keyword evidence="1" id="KW-0479">Metal-binding</keyword>
<dbReference type="SUPFAM" id="SSF51556">
    <property type="entry name" value="Metallo-dependent hydrolases"/>
    <property type="match status" value="1"/>
</dbReference>
<dbReference type="PANTHER" id="PTHR10819:SF3">
    <property type="entry name" value="PHOSPHOTRIESTERASE-RELATED PROTEIN"/>
    <property type="match status" value="1"/>
</dbReference>
<dbReference type="Pfam" id="PF02126">
    <property type="entry name" value="PTE"/>
    <property type="match status" value="1"/>
</dbReference>
<dbReference type="PANTHER" id="PTHR10819">
    <property type="entry name" value="PHOSPHOTRIESTERASE-RELATED"/>
    <property type="match status" value="1"/>
</dbReference>
<name>A0ABX5QGS5_9MICO</name>
<dbReference type="RefSeq" id="WP_128387148.1">
    <property type="nucleotide sequence ID" value="NZ_CP035037.1"/>
</dbReference>
<dbReference type="PROSITE" id="PS01322">
    <property type="entry name" value="PHOSPHOTRIESTERASE_1"/>
    <property type="match status" value="1"/>
</dbReference>
<comment type="caution">
    <text evidence="3">Lacks conserved residue(s) required for the propagation of feature annotation.</text>
</comment>
<protein>
    <submittedName>
        <fullName evidence="4">Aryldialkylphosphatase</fullName>
    </submittedName>
</protein>